<feature type="compositionally biased region" description="Low complexity" evidence="1">
    <location>
        <begin position="36"/>
        <end position="52"/>
    </location>
</feature>
<sequence length="255" mass="28975">MIDFKERSIVSGIVIAAALASAAIFISKQRQEDESAAAAESASARASQSRQRPLVSPLVPEQSRALAATDDAFDPALLAQVEHKYRFLISEVDEEHVDELRRRLLERESEIDLRSRDRIDAGIGKMLPAESFAYYQTLKDSDLEQHHLTEYTGGISNVAPLDEQQERIVLDAKLRQKQRYASVMRDVGLERESLSNEERAYAHARAAEALKQYMEDFLTDVAPSLTQEQYTQLKNYETTEFSRELSRLQQRINAK</sequence>
<dbReference type="Proteomes" id="UP001595904">
    <property type="component" value="Unassembled WGS sequence"/>
</dbReference>
<dbReference type="EMBL" id="JBHSDU010000003">
    <property type="protein sequence ID" value="MFC4309669.1"/>
    <property type="molecule type" value="Genomic_DNA"/>
</dbReference>
<reference evidence="3" key="1">
    <citation type="journal article" date="2019" name="Int. J. Syst. Evol. Microbiol.">
        <title>The Global Catalogue of Microorganisms (GCM) 10K type strain sequencing project: providing services to taxonomists for standard genome sequencing and annotation.</title>
        <authorList>
            <consortium name="The Broad Institute Genomics Platform"/>
            <consortium name="The Broad Institute Genome Sequencing Center for Infectious Disease"/>
            <person name="Wu L."/>
            <person name="Ma J."/>
        </authorList>
    </citation>
    <scope>NUCLEOTIDE SEQUENCE [LARGE SCALE GENOMIC DNA]</scope>
    <source>
        <strain evidence="3">CGMCC 1.10759</strain>
    </source>
</reference>
<evidence type="ECO:0008006" key="4">
    <source>
        <dbReference type="Google" id="ProtNLM"/>
    </source>
</evidence>
<evidence type="ECO:0000313" key="3">
    <source>
        <dbReference type="Proteomes" id="UP001595904"/>
    </source>
</evidence>
<name>A0ABV8ST32_9GAMM</name>
<evidence type="ECO:0000256" key="1">
    <source>
        <dbReference type="SAM" id="MobiDB-lite"/>
    </source>
</evidence>
<accession>A0ABV8ST32</accession>
<organism evidence="2 3">
    <name type="scientific">Steroidobacter flavus</name>
    <dbReference type="NCBI Taxonomy" id="1842136"/>
    <lineage>
        <taxon>Bacteria</taxon>
        <taxon>Pseudomonadati</taxon>
        <taxon>Pseudomonadota</taxon>
        <taxon>Gammaproteobacteria</taxon>
        <taxon>Steroidobacterales</taxon>
        <taxon>Steroidobacteraceae</taxon>
        <taxon>Steroidobacter</taxon>
    </lineage>
</organism>
<dbReference type="RefSeq" id="WP_380596708.1">
    <property type="nucleotide sequence ID" value="NZ_JBHSDU010000003.1"/>
</dbReference>
<keyword evidence="3" id="KW-1185">Reference proteome</keyword>
<protein>
    <recommendedName>
        <fullName evidence="4">Lipase modulator</fullName>
    </recommendedName>
</protein>
<comment type="caution">
    <text evidence="2">The sequence shown here is derived from an EMBL/GenBank/DDBJ whole genome shotgun (WGS) entry which is preliminary data.</text>
</comment>
<gene>
    <name evidence="2" type="ORF">ACFPN2_11315</name>
</gene>
<proteinExistence type="predicted"/>
<evidence type="ECO:0000313" key="2">
    <source>
        <dbReference type="EMBL" id="MFC4309669.1"/>
    </source>
</evidence>
<feature type="region of interest" description="Disordered" evidence="1">
    <location>
        <begin position="36"/>
        <end position="58"/>
    </location>
</feature>